<dbReference type="AlphaFoldDB" id="A0A1W0WK28"/>
<dbReference type="InterPro" id="IPR036514">
    <property type="entry name" value="SGNH_hydro_sf"/>
</dbReference>
<feature type="domain" description="SGNH hydrolase-type esterase" evidence="1">
    <location>
        <begin position="13"/>
        <end position="184"/>
    </location>
</feature>
<dbReference type="PANTHER" id="PTHR14209">
    <property type="entry name" value="ISOAMYL ACETATE-HYDROLYZING ESTERASE 1"/>
    <property type="match status" value="1"/>
</dbReference>
<name>A0A1W0WK28_HYPEX</name>
<dbReference type="Gene3D" id="3.40.50.1110">
    <property type="entry name" value="SGNH hydrolase"/>
    <property type="match status" value="2"/>
</dbReference>
<reference evidence="3" key="1">
    <citation type="submission" date="2017-01" db="EMBL/GenBank/DDBJ databases">
        <title>Comparative genomics of anhydrobiosis in the tardigrade Hypsibius dujardini.</title>
        <authorList>
            <person name="Yoshida Y."/>
            <person name="Koutsovoulos G."/>
            <person name="Laetsch D."/>
            <person name="Stevens L."/>
            <person name="Kumar S."/>
            <person name="Horikawa D."/>
            <person name="Ishino K."/>
            <person name="Komine S."/>
            <person name="Tomita M."/>
            <person name="Blaxter M."/>
            <person name="Arakawa K."/>
        </authorList>
    </citation>
    <scope>NUCLEOTIDE SEQUENCE [LARGE SCALE GENOMIC DNA]</scope>
    <source>
        <strain evidence="3">Z151</strain>
    </source>
</reference>
<accession>A0A1W0WK28</accession>
<sequence length="307" mass="34572">MLTFQRSFADGSGLGAIIADKLQRRCDVVNRGFSGYNTNLAKIILPQVFTKENLENVAGMVIMLGSNDAALKEDFKLNQHVPLVEYRKNLEDIVSYLTAHGLPKERIILVSPPPIDYDRWNVVCATELGRAFERANIDQYAHAVYEVAKAQGTLFGDLYERMTTGRDWKSDLNDGLHLGRGGAAVFVDVLWPIIERLLKPYPQVYPTWTDIDFRNPSLPPYLQLSFSEGCALGATLADKLQRRCDVVNRGFAGYNTNLAKLILPQVFTNETLENVAGMIIMFGSNDSALKEDHEWNMHVPLAEYWEN</sequence>
<keyword evidence="3" id="KW-1185">Reference proteome</keyword>
<comment type="caution">
    <text evidence="2">The sequence shown here is derived from an EMBL/GenBank/DDBJ whole genome shotgun (WGS) entry which is preliminary data.</text>
</comment>
<dbReference type="InterPro" id="IPR045136">
    <property type="entry name" value="Iah1-like"/>
</dbReference>
<organism evidence="2 3">
    <name type="scientific">Hypsibius exemplaris</name>
    <name type="common">Freshwater tardigrade</name>
    <dbReference type="NCBI Taxonomy" id="2072580"/>
    <lineage>
        <taxon>Eukaryota</taxon>
        <taxon>Metazoa</taxon>
        <taxon>Ecdysozoa</taxon>
        <taxon>Tardigrada</taxon>
        <taxon>Eutardigrada</taxon>
        <taxon>Parachela</taxon>
        <taxon>Hypsibioidea</taxon>
        <taxon>Hypsibiidae</taxon>
        <taxon>Hypsibius</taxon>
    </lineage>
</organism>
<dbReference type="Pfam" id="PF13472">
    <property type="entry name" value="Lipase_GDSL_2"/>
    <property type="match status" value="1"/>
</dbReference>
<evidence type="ECO:0000313" key="3">
    <source>
        <dbReference type="Proteomes" id="UP000192578"/>
    </source>
</evidence>
<dbReference type="EMBL" id="MTYJ01000087">
    <property type="protein sequence ID" value="OQV15565.1"/>
    <property type="molecule type" value="Genomic_DNA"/>
</dbReference>
<dbReference type="SUPFAM" id="SSF52266">
    <property type="entry name" value="SGNH hydrolase"/>
    <property type="match status" value="2"/>
</dbReference>
<dbReference type="PANTHER" id="PTHR14209:SF19">
    <property type="entry name" value="ISOAMYL ACETATE-HYDROLYZING ESTERASE 1 HOMOLOG"/>
    <property type="match status" value="1"/>
</dbReference>
<dbReference type="InterPro" id="IPR013830">
    <property type="entry name" value="SGNH_hydro"/>
</dbReference>
<gene>
    <name evidence="2" type="ORF">BV898_10283</name>
</gene>
<dbReference type="Proteomes" id="UP000192578">
    <property type="component" value="Unassembled WGS sequence"/>
</dbReference>
<protein>
    <submittedName>
        <fullName evidence="2">Isoamyl acetate-hydrolyzing esterase 1-like protein</fullName>
    </submittedName>
</protein>
<dbReference type="OrthoDB" id="671439at2759"/>
<dbReference type="CDD" id="cd01838">
    <property type="entry name" value="Isoamyl_acetate_hydrolase_like"/>
    <property type="match status" value="1"/>
</dbReference>
<evidence type="ECO:0000313" key="2">
    <source>
        <dbReference type="EMBL" id="OQV15565.1"/>
    </source>
</evidence>
<proteinExistence type="predicted"/>
<evidence type="ECO:0000259" key="1">
    <source>
        <dbReference type="Pfam" id="PF13472"/>
    </source>
</evidence>